<keyword evidence="2" id="KW-0255">Endonuclease</keyword>
<dbReference type="InterPro" id="IPR044925">
    <property type="entry name" value="His-Me_finger_sf"/>
</dbReference>
<name>A0A023ZVT8_9CAUD</name>
<accession>A0A023ZVT8</accession>
<dbReference type="Gene3D" id="3.40.1800.10">
    <property type="entry name" value="His-Me finger endonucleases"/>
    <property type="match status" value="1"/>
</dbReference>
<dbReference type="GO" id="GO:0004519">
    <property type="term" value="F:endonuclease activity"/>
    <property type="evidence" value="ECO:0007669"/>
    <property type="project" value="UniProtKB-KW"/>
</dbReference>
<reference evidence="2 3" key="1">
    <citation type="submission" date="2014-10" db="EMBL/GenBank/DDBJ databases">
        <title>Complete genome sequence of e11/2, a T-even type bacteriophage specific for E. coli O157:H7.</title>
        <authorList>
            <person name="Coffey B."/>
            <person name="Ross P."/>
            <person name="O'Flynn G."/>
            <person name="O'Sullivan O."/>
            <person name="Casey A."/>
            <person name="Callanan M."/>
            <person name="Coffey A."/>
            <person name="McAuliffe O."/>
        </authorList>
    </citation>
    <scope>NUCLEOTIDE SEQUENCE [LARGE SCALE GENOMIC DNA]</scope>
</reference>
<dbReference type="Gene3D" id="1.10.720.10">
    <property type="match status" value="1"/>
</dbReference>
<dbReference type="SUPFAM" id="SSF54060">
    <property type="entry name" value="His-Me finger endonucleases"/>
    <property type="match status" value="1"/>
</dbReference>
<keyword evidence="2" id="KW-0378">Hydrolase</keyword>
<evidence type="ECO:0000313" key="2">
    <source>
        <dbReference type="EMBL" id="AHY83280.1"/>
    </source>
</evidence>
<dbReference type="KEGG" id="vg:19485230"/>
<dbReference type="GeneID" id="19485230"/>
<evidence type="ECO:0000259" key="1">
    <source>
        <dbReference type="Pfam" id="PF09124"/>
    </source>
</evidence>
<dbReference type="InterPro" id="IPR036309">
    <property type="entry name" value="T4_recomb_endonuclease_dim_sf"/>
</dbReference>
<gene>
    <name evidence="2" type="ORF">e112_082</name>
</gene>
<dbReference type="SUPFAM" id="SSF68918">
    <property type="entry name" value="Recombination endonuclease VII, C-terminal and dimerization domains"/>
    <property type="match status" value="1"/>
</dbReference>
<dbReference type="SMR" id="A0A023ZVT8"/>
<organism evidence="2 3">
    <name type="scientific">Escherichia phage vB_EcoM_112</name>
    <dbReference type="NCBI Taxonomy" id="1495285"/>
    <lineage>
        <taxon>Viruses</taxon>
        <taxon>Duplodnaviria</taxon>
        <taxon>Heunggongvirae</taxon>
        <taxon>Uroviricota</taxon>
        <taxon>Caudoviricetes</taxon>
        <taxon>Pantevenvirales</taxon>
        <taxon>Straboviridae</taxon>
        <taxon>Tevenvirinae</taxon>
        <taxon>Tequatrovirus</taxon>
        <taxon>Tequatrovirus e112</taxon>
    </lineage>
</organism>
<proteinExistence type="predicted"/>
<keyword evidence="3" id="KW-1185">Reference proteome</keyword>
<dbReference type="InterPro" id="IPR015208">
    <property type="entry name" value="T4_recomb_endonuclease_dimer"/>
</dbReference>
<keyword evidence="2" id="KW-0540">Nuclease</keyword>
<sequence>MLLTGKLYKEEKQKFYDAQNGKCLICQRELNPDVQANHLDHDHELNGPKAGKVRGLLCNLCNAAEGQMKHKFNRSGLKGQGVDYLEWLENLLTYLKSDYTQNNIHPNFVGDKSKEFSRLGKEEMMAEMLQRGFEYNESDTKTQLIASFKKQLRKSLK</sequence>
<dbReference type="Proteomes" id="UP000024439">
    <property type="component" value="Segment"/>
</dbReference>
<feature type="domain" description="T4 recombination endonuclease VII dimerisation" evidence="1">
    <location>
        <begin position="104"/>
        <end position="157"/>
    </location>
</feature>
<dbReference type="RefSeq" id="YP_009030687.1">
    <property type="nucleotide sequence ID" value="NC_024125.2"/>
</dbReference>
<protein>
    <submittedName>
        <fullName evidence="2">Packaging and recombination endonuclease VII</fullName>
    </submittedName>
</protein>
<dbReference type="InterPro" id="IPR004211">
    <property type="entry name" value="Endonuclease_7"/>
</dbReference>
<dbReference type="InterPro" id="IPR038563">
    <property type="entry name" value="Endonuclease_7_sf"/>
</dbReference>
<dbReference type="EMBL" id="KJ668714">
    <property type="protein sequence ID" value="AHY83280.1"/>
    <property type="molecule type" value="Genomic_DNA"/>
</dbReference>
<dbReference type="Pfam" id="PF02945">
    <property type="entry name" value="Endonuclease_7"/>
    <property type="match status" value="1"/>
</dbReference>
<evidence type="ECO:0000313" key="3">
    <source>
        <dbReference type="Proteomes" id="UP000024439"/>
    </source>
</evidence>
<dbReference type="Pfam" id="PF09124">
    <property type="entry name" value="Endonuc-dimeris"/>
    <property type="match status" value="1"/>
</dbReference>